<protein>
    <recommendedName>
        <fullName evidence="1">Glycosyltransferase subfamily 4-like N-terminal domain-containing protein</fullName>
    </recommendedName>
</protein>
<dbReference type="InterPro" id="IPR028098">
    <property type="entry name" value="Glyco_trans_4-like_N"/>
</dbReference>
<organism evidence="2 3">
    <name type="scientific">Rhodopila globiformis</name>
    <name type="common">Rhodopseudomonas globiformis</name>
    <dbReference type="NCBI Taxonomy" id="1071"/>
    <lineage>
        <taxon>Bacteria</taxon>
        <taxon>Pseudomonadati</taxon>
        <taxon>Pseudomonadota</taxon>
        <taxon>Alphaproteobacteria</taxon>
        <taxon>Acetobacterales</taxon>
        <taxon>Acetobacteraceae</taxon>
        <taxon>Rhodopila</taxon>
    </lineage>
</organism>
<reference evidence="2 3" key="1">
    <citation type="journal article" date="2018" name="Arch. Microbiol.">
        <title>New insights into the metabolic potential of the phototrophic purple bacterium Rhodopila globiformis DSM 161(T) from its draft genome sequence and evidence for a vanadium-dependent nitrogenase.</title>
        <authorList>
            <person name="Imhoff J.F."/>
            <person name="Rahn T."/>
            <person name="Kunzel S."/>
            <person name="Neulinger S.C."/>
        </authorList>
    </citation>
    <scope>NUCLEOTIDE SEQUENCE [LARGE SCALE GENOMIC DNA]</scope>
    <source>
        <strain evidence="2 3">DSM 161</strain>
    </source>
</reference>
<feature type="domain" description="Glycosyltransferase subfamily 4-like N-terminal" evidence="1">
    <location>
        <begin position="13"/>
        <end position="184"/>
    </location>
</feature>
<gene>
    <name evidence="2" type="ORF">CCS01_02790</name>
</gene>
<dbReference type="EMBL" id="NHRY01000042">
    <property type="protein sequence ID" value="PPQ38174.1"/>
    <property type="molecule type" value="Genomic_DNA"/>
</dbReference>
<dbReference type="AlphaFoldDB" id="A0A2S6NN22"/>
<evidence type="ECO:0000313" key="3">
    <source>
        <dbReference type="Proteomes" id="UP000239724"/>
    </source>
</evidence>
<dbReference type="PANTHER" id="PTHR45947">
    <property type="entry name" value="SULFOQUINOVOSYL TRANSFERASE SQD2"/>
    <property type="match status" value="1"/>
</dbReference>
<comment type="caution">
    <text evidence="2">The sequence shown here is derived from an EMBL/GenBank/DDBJ whole genome shotgun (WGS) entry which is preliminary data.</text>
</comment>
<keyword evidence="3" id="KW-1185">Reference proteome</keyword>
<evidence type="ECO:0000259" key="1">
    <source>
        <dbReference type="Pfam" id="PF13439"/>
    </source>
</evidence>
<dbReference type="CDD" id="cd03794">
    <property type="entry name" value="GT4_WbuB-like"/>
    <property type="match status" value="1"/>
</dbReference>
<dbReference type="GO" id="GO:0016757">
    <property type="term" value="F:glycosyltransferase activity"/>
    <property type="evidence" value="ECO:0007669"/>
    <property type="project" value="TreeGrafter"/>
</dbReference>
<dbReference type="RefSeq" id="WP_104517324.1">
    <property type="nucleotide sequence ID" value="NZ_NHRY01000042.1"/>
</dbReference>
<evidence type="ECO:0000313" key="2">
    <source>
        <dbReference type="EMBL" id="PPQ38174.1"/>
    </source>
</evidence>
<dbReference type="Pfam" id="PF13692">
    <property type="entry name" value="Glyco_trans_1_4"/>
    <property type="match status" value="1"/>
</dbReference>
<sequence length="398" mass="43522">MRILFHHRIASRDGQAVHIEELIAALERQGHETILVGPPGFTATAFGGSNPLVDRIKQAIPGALYELLEVAYNLKALLRLRAAVRRHRPDVIYERFSLFLFAGIWVRRLSGLPLLLEVNSPLYEERAKNDGLRLHWLGRWAQRLLWNRADAVLPVTGVLAGTIAEYGVPPARITVIPNGIDPTRFGSVPDTEAAKAALGLPPRMVLGFTGFIRGWNAVHRLIDFVAAHRDRLDLHILVVGDGPARDSLQDHARARGVADRLTISGIVGRDDVARMTAAFDIAVLPGLTPYSSPLKLFEYLQLGRAIVAPDTANIREVLTDGKDALLFDAAQDGALEDALLRLCGDAALRQRLGEQAKRTITEKSLTWDRNAERVVAIAEAAIGHAQGQLVGEAAATRV</sequence>
<dbReference type="Proteomes" id="UP000239724">
    <property type="component" value="Unassembled WGS sequence"/>
</dbReference>
<dbReference type="Gene3D" id="3.40.50.2000">
    <property type="entry name" value="Glycogen Phosphorylase B"/>
    <property type="match status" value="2"/>
</dbReference>
<dbReference type="Pfam" id="PF13439">
    <property type="entry name" value="Glyco_transf_4"/>
    <property type="match status" value="1"/>
</dbReference>
<dbReference type="SUPFAM" id="SSF53756">
    <property type="entry name" value="UDP-Glycosyltransferase/glycogen phosphorylase"/>
    <property type="match status" value="1"/>
</dbReference>
<dbReference type="InterPro" id="IPR050194">
    <property type="entry name" value="Glycosyltransferase_grp1"/>
</dbReference>
<dbReference type="OrthoDB" id="529131at2"/>
<accession>A0A2S6NN22</accession>
<name>A0A2S6NN22_RHOGL</name>
<proteinExistence type="predicted"/>
<dbReference type="PANTHER" id="PTHR45947:SF3">
    <property type="entry name" value="SULFOQUINOVOSYL TRANSFERASE SQD2"/>
    <property type="match status" value="1"/>
</dbReference>